<proteinExistence type="predicted"/>
<evidence type="ECO:0000313" key="2">
    <source>
        <dbReference type="Proteomes" id="UP001160148"/>
    </source>
</evidence>
<protein>
    <submittedName>
        <fullName evidence="1">Uncharacterized protein</fullName>
    </submittedName>
</protein>
<evidence type="ECO:0000313" key="1">
    <source>
        <dbReference type="EMBL" id="CAI6367382.1"/>
    </source>
</evidence>
<dbReference type="Proteomes" id="UP001160148">
    <property type="component" value="Unassembled WGS sequence"/>
</dbReference>
<keyword evidence="2" id="KW-1185">Reference proteome</keyword>
<accession>A0AAV0XHU4</accession>
<sequence length="196" mass="23606">MVIVWFANYIKVSGFLRYTDRIVSKNCDLFLQMFNKSTIYWYEANLLLFNYSDRITKKLEMAIGVSVKTLASRLKPIHVDKDVTKILLIHGHRYMYVALGPVLVSRHARLPPDEWSRKFIYAIQDFEKKFVMLNNRLNVDNRYLVWIVDDESNDHDYKSKNQNHYDFLSNDHDYMYEKTKWLENDQTDNFEKNEKL</sequence>
<organism evidence="1 2">
    <name type="scientific">Macrosiphum euphorbiae</name>
    <name type="common">potato aphid</name>
    <dbReference type="NCBI Taxonomy" id="13131"/>
    <lineage>
        <taxon>Eukaryota</taxon>
        <taxon>Metazoa</taxon>
        <taxon>Ecdysozoa</taxon>
        <taxon>Arthropoda</taxon>
        <taxon>Hexapoda</taxon>
        <taxon>Insecta</taxon>
        <taxon>Pterygota</taxon>
        <taxon>Neoptera</taxon>
        <taxon>Paraneoptera</taxon>
        <taxon>Hemiptera</taxon>
        <taxon>Sternorrhyncha</taxon>
        <taxon>Aphidomorpha</taxon>
        <taxon>Aphidoidea</taxon>
        <taxon>Aphididae</taxon>
        <taxon>Macrosiphini</taxon>
        <taxon>Macrosiphum</taxon>
    </lineage>
</organism>
<dbReference type="EMBL" id="CARXXK010000004">
    <property type="protein sequence ID" value="CAI6367382.1"/>
    <property type="molecule type" value="Genomic_DNA"/>
</dbReference>
<comment type="caution">
    <text evidence="1">The sequence shown here is derived from an EMBL/GenBank/DDBJ whole genome shotgun (WGS) entry which is preliminary data.</text>
</comment>
<gene>
    <name evidence="1" type="ORF">MEUPH1_LOCUS21865</name>
</gene>
<name>A0AAV0XHU4_9HEMI</name>
<dbReference type="AlphaFoldDB" id="A0AAV0XHU4"/>
<reference evidence="1 2" key="1">
    <citation type="submission" date="2023-01" db="EMBL/GenBank/DDBJ databases">
        <authorList>
            <person name="Whitehead M."/>
        </authorList>
    </citation>
    <scope>NUCLEOTIDE SEQUENCE [LARGE SCALE GENOMIC DNA]</scope>
</reference>